<sequence>MHILMHVPASVPLARGLLVVPPPGNMRVQCEPCAAFELLSLLWPDVFRYLMDPGAVTTEEGSGCVFVSAQEYKDYDKLKITRPSCTATAVTIEQVQPESSLASDSATVSSTTTTGQPPETGYEADTKDGPERGQKRSRTEENPQVAPTETTSIFNNSVQNTQLMKNSQDTEVAQAAHAVIHPIPEGYGQDLQMIDGTLQQEMSTNYEGPTDTTGVLEPLTPLNAEMNTEQGIVANVAAAALCRSPCRMGSPVFSLSSRGLDAPFGGVLRSYNETVSAAEAFIGNPTFLPGGWAGEVLYVEGIIPDMKIMIQDELCRCIPTRPHYLAV</sequence>
<dbReference type="AlphaFoldDB" id="A0A0G4FG06"/>
<dbReference type="EMBL" id="CDMZ01000332">
    <property type="protein sequence ID" value="CEM12002.1"/>
    <property type="molecule type" value="Genomic_DNA"/>
</dbReference>
<feature type="compositionally biased region" description="Basic and acidic residues" evidence="1">
    <location>
        <begin position="124"/>
        <end position="141"/>
    </location>
</feature>
<evidence type="ECO:0000256" key="1">
    <source>
        <dbReference type="SAM" id="MobiDB-lite"/>
    </source>
</evidence>
<feature type="signal peptide" evidence="2">
    <location>
        <begin position="1"/>
        <end position="16"/>
    </location>
</feature>
<dbReference type="VEuPathDB" id="CryptoDB:Cvel_16727"/>
<evidence type="ECO:0000313" key="3">
    <source>
        <dbReference type="EMBL" id="CEM12002.1"/>
    </source>
</evidence>
<name>A0A0G4FG06_9ALVE</name>
<proteinExistence type="predicted"/>
<keyword evidence="2" id="KW-0732">Signal</keyword>
<organism evidence="3">
    <name type="scientific">Chromera velia CCMP2878</name>
    <dbReference type="NCBI Taxonomy" id="1169474"/>
    <lineage>
        <taxon>Eukaryota</taxon>
        <taxon>Sar</taxon>
        <taxon>Alveolata</taxon>
        <taxon>Colpodellida</taxon>
        <taxon>Chromeraceae</taxon>
        <taxon>Chromera</taxon>
    </lineage>
</organism>
<evidence type="ECO:0000256" key="2">
    <source>
        <dbReference type="SAM" id="SignalP"/>
    </source>
</evidence>
<feature type="compositionally biased region" description="Low complexity" evidence="1">
    <location>
        <begin position="99"/>
        <end position="114"/>
    </location>
</feature>
<gene>
    <name evidence="3" type="ORF">Cvel_16727</name>
</gene>
<protein>
    <submittedName>
        <fullName evidence="3">Uncharacterized protein</fullName>
    </submittedName>
</protein>
<feature type="chain" id="PRO_5005189241" evidence="2">
    <location>
        <begin position="17"/>
        <end position="327"/>
    </location>
</feature>
<feature type="region of interest" description="Disordered" evidence="1">
    <location>
        <begin position="95"/>
        <end position="148"/>
    </location>
</feature>
<reference evidence="3" key="1">
    <citation type="submission" date="2014-11" db="EMBL/GenBank/DDBJ databases">
        <authorList>
            <person name="Otto D Thomas"/>
            <person name="Naeem Raeece"/>
        </authorList>
    </citation>
    <scope>NUCLEOTIDE SEQUENCE</scope>
</reference>
<accession>A0A0G4FG06</accession>